<dbReference type="AlphaFoldDB" id="A1ZDW4"/>
<dbReference type="Pfam" id="PF01370">
    <property type="entry name" value="Epimerase"/>
    <property type="match status" value="1"/>
</dbReference>
<keyword evidence="3" id="KW-1185">Reference proteome</keyword>
<dbReference type="InterPro" id="IPR001509">
    <property type="entry name" value="Epimerase_deHydtase"/>
</dbReference>
<evidence type="ECO:0000313" key="2">
    <source>
        <dbReference type="EMBL" id="EAY31272.1"/>
    </source>
</evidence>
<dbReference type="eggNOG" id="COG0451">
    <property type="taxonomic scope" value="Bacteria"/>
</dbReference>
<dbReference type="PANTHER" id="PTHR48079:SF6">
    <property type="entry name" value="NAD(P)-BINDING DOMAIN-CONTAINING PROTEIN-RELATED"/>
    <property type="match status" value="1"/>
</dbReference>
<dbReference type="PROSITE" id="PS51257">
    <property type="entry name" value="PROKAR_LIPOPROTEIN"/>
    <property type="match status" value="1"/>
</dbReference>
<dbReference type="EMBL" id="AAWS01000003">
    <property type="protein sequence ID" value="EAY31272.1"/>
    <property type="molecule type" value="Genomic_DNA"/>
</dbReference>
<dbReference type="Proteomes" id="UP000004095">
    <property type="component" value="Unassembled WGS sequence"/>
</dbReference>
<proteinExistence type="predicted"/>
<dbReference type="CDD" id="cd05266">
    <property type="entry name" value="SDR_a4"/>
    <property type="match status" value="1"/>
</dbReference>
<dbReference type="GO" id="GO:0005737">
    <property type="term" value="C:cytoplasm"/>
    <property type="evidence" value="ECO:0007669"/>
    <property type="project" value="TreeGrafter"/>
</dbReference>
<comment type="caution">
    <text evidence="2">The sequence shown here is derived from an EMBL/GenBank/DDBJ whole genome shotgun (WGS) entry which is preliminary data.</text>
</comment>
<dbReference type="InterPro" id="IPR051783">
    <property type="entry name" value="NAD(P)-dependent_oxidoreduct"/>
</dbReference>
<protein>
    <submittedName>
        <fullName evidence="2">WcaG protein</fullName>
    </submittedName>
</protein>
<dbReference type="GO" id="GO:0004029">
    <property type="term" value="F:aldehyde dehydrogenase (NAD+) activity"/>
    <property type="evidence" value="ECO:0007669"/>
    <property type="project" value="TreeGrafter"/>
</dbReference>
<accession>A1ZDW4</accession>
<reference evidence="2 3" key="1">
    <citation type="submission" date="2007-01" db="EMBL/GenBank/DDBJ databases">
        <authorList>
            <person name="Haygood M."/>
            <person name="Podell S."/>
            <person name="Anderson C."/>
            <person name="Hopkinson B."/>
            <person name="Roe K."/>
            <person name="Barbeau K."/>
            <person name="Gaasterland T."/>
            <person name="Ferriera S."/>
            <person name="Johnson J."/>
            <person name="Kravitz S."/>
            <person name="Beeson K."/>
            <person name="Sutton G."/>
            <person name="Rogers Y.-H."/>
            <person name="Friedman R."/>
            <person name="Frazier M."/>
            <person name="Venter J.C."/>
        </authorList>
    </citation>
    <scope>NUCLEOTIDE SEQUENCE [LARGE SCALE GENOMIC DNA]</scope>
    <source>
        <strain evidence="2 3">ATCC 23134</strain>
    </source>
</reference>
<dbReference type="PANTHER" id="PTHR48079">
    <property type="entry name" value="PROTEIN YEEZ"/>
    <property type="match status" value="1"/>
</dbReference>
<organism evidence="2 3">
    <name type="scientific">Microscilla marina ATCC 23134</name>
    <dbReference type="NCBI Taxonomy" id="313606"/>
    <lineage>
        <taxon>Bacteria</taxon>
        <taxon>Pseudomonadati</taxon>
        <taxon>Bacteroidota</taxon>
        <taxon>Cytophagia</taxon>
        <taxon>Cytophagales</taxon>
        <taxon>Microscillaceae</taxon>
        <taxon>Microscilla</taxon>
    </lineage>
</organism>
<evidence type="ECO:0000259" key="1">
    <source>
        <dbReference type="Pfam" id="PF01370"/>
    </source>
</evidence>
<dbReference type="InterPro" id="IPR036291">
    <property type="entry name" value="NAD(P)-bd_dom_sf"/>
</dbReference>
<gene>
    <name evidence="2" type="ORF">M23134_04105</name>
</gene>
<dbReference type="Gene3D" id="3.40.50.720">
    <property type="entry name" value="NAD(P)-binding Rossmann-like Domain"/>
    <property type="match status" value="1"/>
</dbReference>
<name>A1ZDW4_MICM2</name>
<sequence length="300" mass="33449">MKPVLLCNFKYNQSNTMTQQSTVSILGCGWLGLPLAEHLMAQGYHVKGSTTQTSKLDLLHQKGIEAFLVKLTPDLEADKIEQFLDTETLVINIPPGVRKQGEDFHPAQIKTLEPLIGQAPLKNVIYVSSTSVYPNVNRMVDETEPLGNTDGSVDGVRGLYVNRALLKAEQMIKGLEAKNVTILRPGGLIGEDRVPGKYVAGKKGITTGNVPVNYIHPVDLVRLITQVIQQNAWGEVFNVVTPEHPTRREVYTQNIEMFGLEAPEYTEGSPDFKIIDGTKIIETLNYKFKYPNPLEFRYNL</sequence>
<dbReference type="SUPFAM" id="SSF51735">
    <property type="entry name" value="NAD(P)-binding Rossmann-fold domains"/>
    <property type="match status" value="1"/>
</dbReference>
<feature type="domain" description="NAD-dependent epimerase/dehydratase" evidence="1">
    <location>
        <begin position="27"/>
        <end position="239"/>
    </location>
</feature>
<evidence type="ECO:0000313" key="3">
    <source>
        <dbReference type="Proteomes" id="UP000004095"/>
    </source>
</evidence>